<evidence type="ECO:0000256" key="2">
    <source>
        <dbReference type="ARBA" id="ARBA00022801"/>
    </source>
</evidence>
<evidence type="ECO:0000256" key="3">
    <source>
        <dbReference type="ARBA" id="ARBA00023186"/>
    </source>
</evidence>
<dbReference type="CDD" id="cd03112">
    <property type="entry name" value="CobW-like"/>
    <property type="match status" value="1"/>
</dbReference>
<keyword evidence="8" id="KW-1185">Reference proteome</keyword>
<keyword evidence="1" id="KW-0547">Nucleotide-binding</keyword>
<evidence type="ECO:0000256" key="4">
    <source>
        <dbReference type="ARBA" id="ARBA00034320"/>
    </source>
</evidence>
<comment type="similarity">
    <text evidence="4">Belongs to the SIMIBI class G3E GTPase family. ZNG1 subfamily.</text>
</comment>
<dbReference type="Gene3D" id="3.30.1220.10">
    <property type="entry name" value="CobW-like, C-terminal domain"/>
    <property type="match status" value="1"/>
</dbReference>
<keyword evidence="3" id="KW-0143">Chaperone</keyword>
<dbReference type="SUPFAM" id="SSF52540">
    <property type="entry name" value="P-loop containing nucleoside triphosphate hydrolases"/>
    <property type="match status" value="1"/>
</dbReference>
<dbReference type="PANTHER" id="PTHR13748">
    <property type="entry name" value="COBW-RELATED"/>
    <property type="match status" value="1"/>
</dbReference>
<dbReference type="InterPro" id="IPR003495">
    <property type="entry name" value="CobW/HypB/UreG_nucleotide-bd"/>
</dbReference>
<dbReference type="Gene3D" id="3.40.50.300">
    <property type="entry name" value="P-loop containing nucleotide triphosphate hydrolases"/>
    <property type="match status" value="1"/>
</dbReference>
<evidence type="ECO:0000313" key="7">
    <source>
        <dbReference type="EMBL" id="KAK9918531.1"/>
    </source>
</evidence>
<dbReference type="InterPro" id="IPR011629">
    <property type="entry name" value="CobW-like_C"/>
</dbReference>
<dbReference type="Proteomes" id="UP001491310">
    <property type="component" value="Unassembled WGS sequence"/>
</dbReference>
<evidence type="ECO:0000259" key="6">
    <source>
        <dbReference type="SMART" id="SM00833"/>
    </source>
</evidence>
<proteinExistence type="inferred from homology"/>
<protein>
    <recommendedName>
        <fullName evidence="6">CobW C-terminal domain-containing protein</fullName>
    </recommendedName>
</protein>
<keyword evidence="2" id="KW-0378">Hydrolase</keyword>
<dbReference type="SMART" id="SM00833">
    <property type="entry name" value="CobW_C"/>
    <property type="match status" value="1"/>
</dbReference>
<feature type="domain" description="CobW C-terminal" evidence="6">
    <location>
        <begin position="269"/>
        <end position="363"/>
    </location>
</feature>
<dbReference type="PANTHER" id="PTHR13748:SF62">
    <property type="entry name" value="COBW DOMAIN-CONTAINING PROTEIN"/>
    <property type="match status" value="1"/>
</dbReference>
<dbReference type="InterPro" id="IPR051316">
    <property type="entry name" value="Zinc-reg_GTPase_activator"/>
</dbReference>
<organism evidence="7 8">
    <name type="scientific">Coccomyxa subellipsoidea</name>
    <dbReference type="NCBI Taxonomy" id="248742"/>
    <lineage>
        <taxon>Eukaryota</taxon>
        <taxon>Viridiplantae</taxon>
        <taxon>Chlorophyta</taxon>
        <taxon>core chlorophytes</taxon>
        <taxon>Trebouxiophyceae</taxon>
        <taxon>Trebouxiophyceae incertae sedis</taxon>
        <taxon>Coccomyxaceae</taxon>
        <taxon>Coccomyxa</taxon>
    </lineage>
</organism>
<accession>A0ABR2Z482</accession>
<name>A0ABR2Z482_9CHLO</name>
<dbReference type="Pfam" id="PF07683">
    <property type="entry name" value="CobW_C"/>
    <property type="match status" value="1"/>
</dbReference>
<evidence type="ECO:0000313" key="8">
    <source>
        <dbReference type="Proteomes" id="UP001491310"/>
    </source>
</evidence>
<sequence>MAIKGLGQQAKLRTCHKAERRICCSATEEYVDVEGDVIDNRIPVTVITGFLGSGKTTLLNALLKQDHGRRIAVIENEFGEIDIDSELVAFKESVEGDQAIMMLNNGCICCTVKEDLLVMLEELVARRDKFDHVVIETTGLANPKPIIETFRAFQPVAEHYSLDGVLTLVDAKHVGQHLDEEKEEGVVNEAIAQVAYADRIILNKTDLVSEAEVASVERRLSSINNLAQVVRAQRADVKAEYVLGIGGFDLDRVADEVLEEAEAGSGHSHSHISVELEGDLDLDLVNDWMEDLLIDCSEDLYRFKGVLAIDGWPDRFIFQGVHAVFEGTPGKPWKEGETHKSRMVFIGRELNAKLLKEGLQQCLV</sequence>
<dbReference type="InterPro" id="IPR036627">
    <property type="entry name" value="CobW-likC_sf"/>
</dbReference>
<dbReference type="SUPFAM" id="SSF90002">
    <property type="entry name" value="Hypothetical protein YjiA, C-terminal domain"/>
    <property type="match status" value="1"/>
</dbReference>
<gene>
    <name evidence="7" type="ORF">WJX75_004805</name>
</gene>
<reference evidence="7 8" key="1">
    <citation type="journal article" date="2024" name="Nat. Commun.">
        <title>Phylogenomics reveals the evolutionary origins of lichenization in chlorophyte algae.</title>
        <authorList>
            <person name="Puginier C."/>
            <person name="Libourel C."/>
            <person name="Otte J."/>
            <person name="Skaloud P."/>
            <person name="Haon M."/>
            <person name="Grisel S."/>
            <person name="Petersen M."/>
            <person name="Berrin J.G."/>
            <person name="Delaux P.M."/>
            <person name="Dal Grande F."/>
            <person name="Keller J."/>
        </authorList>
    </citation>
    <scope>NUCLEOTIDE SEQUENCE [LARGE SCALE GENOMIC DNA]</scope>
    <source>
        <strain evidence="7 8">SAG 216-7</strain>
    </source>
</reference>
<evidence type="ECO:0000256" key="1">
    <source>
        <dbReference type="ARBA" id="ARBA00022741"/>
    </source>
</evidence>
<dbReference type="InterPro" id="IPR027417">
    <property type="entry name" value="P-loop_NTPase"/>
</dbReference>
<comment type="catalytic activity">
    <reaction evidence="5">
        <text>GTP + H2O = GDP + phosphate + H(+)</text>
        <dbReference type="Rhea" id="RHEA:19669"/>
        <dbReference type="ChEBI" id="CHEBI:15377"/>
        <dbReference type="ChEBI" id="CHEBI:15378"/>
        <dbReference type="ChEBI" id="CHEBI:37565"/>
        <dbReference type="ChEBI" id="CHEBI:43474"/>
        <dbReference type="ChEBI" id="CHEBI:58189"/>
    </reaction>
    <physiologicalReaction direction="left-to-right" evidence="5">
        <dbReference type="Rhea" id="RHEA:19670"/>
    </physiologicalReaction>
</comment>
<dbReference type="EMBL" id="JALJOT010000001">
    <property type="protein sequence ID" value="KAK9918531.1"/>
    <property type="molecule type" value="Genomic_DNA"/>
</dbReference>
<comment type="caution">
    <text evidence="7">The sequence shown here is derived from an EMBL/GenBank/DDBJ whole genome shotgun (WGS) entry which is preliminary data.</text>
</comment>
<dbReference type="Pfam" id="PF02492">
    <property type="entry name" value="cobW"/>
    <property type="match status" value="1"/>
</dbReference>
<evidence type="ECO:0000256" key="5">
    <source>
        <dbReference type="ARBA" id="ARBA00049117"/>
    </source>
</evidence>